<dbReference type="AlphaFoldDB" id="A0A955LK38"/>
<dbReference type="InterPro" id="IPR006059">
    <property type="entry name" value="SBP"/>
</dbReference>
<comment type="caution">
    <text evidence="1">The sequence shown here is derived from an EMBL/GenBank/DDBJ whole genome shotgun (WGS) entry which is preliminary data.</text>
</comment>
<protein>
    <submittedName>
        <fullName evidence="1">Extracellular solute-binding protein</fullName>
    </submittedName>
</protein>
<dbReference type="Pfam" id="PF01547">
    <property type="entry name" value="SBP_bac_1"/>
    <property type="match status" value="1"/>
</dbReference>
<name>A0A955LK38_UNCKA</name>
<accession>A0A955LK38</accession>
<gene>
    <name evidence="1" type="ORF">KC614_01495</name>
</gene>
<evidence type="ECO:0000313" key="1">
    <source>
        <dbReference type="EMBL" id="MCA9391863.1"/>
    </source>
</evidence>
<dbReference type="PANTHER" id="PTHR43649:SF12">
    <property type="entry name" value="DIACETYLCHITOBIOSE BINDING PROTEIN DASA"/>
    <property type="match status" value="1"/>
</dbReference>
<reference evidence="1" key="2">
    <citation type="journal article" date="2021" name="Microbiome">
        <title>Successional dynamics and alternative stable states in a saline activated sludge microbial community over 9 years.</title>
        <authorList>
            <person name="Wang Y."/>
            <person name="Ye J."/>
            <person name="Ju F."/>
            <person name="Liu L."/>
            <person name="Boyd J.A."/>
            <person name="Deng Y."/>
            <person name="Parks D.H."/>
            <person name="Jiang X."/>
            <person name="Yin X."/>
            <person name="Woodcroft B.J."/>
            <person name="Tyson G.W."/>
            <person name="Hugenholtz P."/>
            <person name="Polz M.F."/>
            <person name="Zhang T."/>
        </authorList>
    </citation>
    <scope>NUCLEOTIDE SEQUENCE</scope>
    <source>
        <strain evidence="1">HKST-UBA03</strain>
    </source>
</reference>
<organism evidence="1 2">
    <name type="scientific">candidate division WWE3 bacterium</name>
    <dbReference type="NCBI Taxonomy" id="2053526"/>
    <lineage>
        <taxon>Bacteria</taxon>
        <taxon>Katanobacteria</taxon>
    </lineage>
</organism>
<dbReference type="SUPFAM" id="SSF53850">
    <property type="entry name" value="Periplasmic binding protein-like II"/>
    <property type="match status" value="1"/>
</dbReference>
<sequence>MRKALIFVAVGLILLGVAGLLLFPDVRSDIIGLLPFINREPKSVTLKYWGLWEPRQVIQPLLDQYQKENPNVTIEYEQRDPGEYYQLIDARLGVDGGPDIVRLHDSWVPAMRDRLAPVPKGVMDTATYESIFYPVNSIFLKQNDTYYAMPLMIDGLALVYNRNLFEQNGFTDPPKDWREFRQYAQALTKKNSSGQIVQSGAALGFANDIEYSSDILGLMMAQNGVQFESSAGKVTFQSTLSDIGQNLGVEALQFYTLFATSEQSWNPDWGNSTQEFASGRVAMVFLPSHRIQEVLNRQPSFSIGVAAVPQLPDSSTSDNVAWANYWVESVSKNSANSEAAWEFVKWMAEKEQLSTFYRLASDTRSFGEPYPRSDLAASLSDIYTLPYVSQGPYYSTWYLNDGVKSASLNDTINDSIKRMIENVAGGAKAETELQQAANEVQTVLDGVLK</sequence>
<dbReference type="Gene3D" id="3.40.190.10">
    <property type="entry name" value="Periplasmic binding protein-like II"/>
    <property type="match status" value="1"/>
</dbReference>
<evidence type="ECO:0000313" key="2">
    <source>
        <dbReference type="Proteomes" id="UP000751518"/>
    </source>
</evidence>
<dbReference type="InterPro" id="IPR050490">
    <property type="entry name" value="Bact_solute-bd_prot1"/>
</dbReference>
<dbReference type="PANTHER" id="PTHR43649">
    <property type="entry name" value="ARABINOSE-BINDING PROTEIN-RELATED"/>
    <property type="match status" value="1"/>
</dbReference>
<proteinExistence type="predicted"/>
<reference evidence="1" key="1">
    <citation type="submission" date="2020-04" db="EMBL/GenBank/DDBJ databases">
        <authorList>
            <person name="Zhang T."/>
        </authorList>
    </citation>
    <scope>NUCLEOTIDE SEQUENCE</scope>
    <source>
        <strain evidence="1">HKST-UBA03</strain>
    </source>
</reference>
<dbReference type="Proteomes" id="UP000751518">
    <property type="component" value="Unassembled WGS sequence"/>
</dbReference>
<dbReference type="EMBL" id="JAGQKZ010000008">
    <property type="protein sequence ID" value="MCA9391863.1"/>
    <property type="molecule type" value="Genomic_DNA"/>
</dbReference>